<dbReference type="InterPro" id="IPR015947">
    <property type="entry name" value="PUA-like_sf"/>
</dbReference>
<dbReference type="EMBL" id="CAFABE010000019">
    <property type="protein sequence ID" value="CAB4823734.1"/>
    <property type="molecule type" value="Genomic_DNA"/>
</dbReference>
<accession>A0A6J7RFU0</accession>
<dbReference type="PANTHER" id="PTHR30027">
    <property type="entry name" value="RIBOSOMAL RNA SMALL SUBUNIT METHYLTRANSFERASE E"/>
    <property type="match status" value="1"/>
</dbReference>
<dbReference type="NCBIfam" id="TIGR00046">
    <property type="entry name" value="RsmE family RNA methyltransferase"/>
    <property type="match status" value="1"/>
</dbReference>
<keyword evidence="7" id="KW-0808">Transferase</keyword>
<dbReference type="InterPro" id="IPR006700">
    <property type="entry name" value="RsmE"/>
</dbReference>
<dbReference type="EMBL" id="CAFBLT010000001">
    <property type="protein sequence ID" value="CAB4863851.1"/>
    <property type="molecule type" value="Genomic_DNA"/>
</dbReference>
<dbReference type="SUPFAM" id="SSF75217">
    <property type="entry name" value="alpha/beta knot"/>
    <property type="match status" value="1"/>
</dbReference>
<organism evidence="15">
    <name type="scientific">freshwater metagenome</name>
    <dbReference type="NCBI Taxonomy" id="449393"/>
    <lineage>
        <taxon>unclassified sequences</taxon>
        <taxon>metagenomes</taxon>
        <taxon>ecological metagenomes</taxon>
    </lineage>
</organism>
<dbReference type="GO" id="GO:0005737">
    <property type="term" value="C:cytoplasm"/>
    <property type="evidence" value="ECO:0007669"/>
    <property type="project" value="UniProtKB-SubCell"/>
</dbReference>
<dbReference type="PANTHER" id="PTHR30027:SF3">
    <property type="entry name" value="16S RRNA (URACIL(1498)-N(3))-METHYLTRANSFERASE"/>
    <property type="match status" value="1"/>
</dbReference>
<evidence type="ECO:0000313" key="14">
    <source>
        <dbReference type="EMBL" id="CAB4863851.1"/>
    </source>
</evidence>
<dbReference type="Pfam" id="PF20260">
    <property type="entry name" value="PUA_4"/>
    <property type="match status" value="1"/>
</dbReference>
<dbReference type="InterPro" id="IPR046887">
    <property type="entry name" value="RsmE_PUA-like"/>
</dbReference>
<evidence type="ECO:0000256" key="1">
    <source>
        <dbReference type="ARBA" id="ARBA00004496"/>
    </source>
</evidence>
<reference evidence="15" key="1">
    <citation type="submission" date="2020-05" db="EMBL/GenBank/DDBJ databases">
        <authorList>
            <person name="Chiriac C."/>
            <person name="Salcher M."/>
            <person name="Ghai R."/>
            <person name="Kavagutti S V."/>
        </authorList>
    </citation>
    <scope>NUCLEOTIDE SEQUENCE</scope>
</reference>
<dbReference type="GO" id="GO:0070042">
    <property type="term" value="F:rRNA (uridine-N3-)-methyltransferase activity"/>
    <property type="evidence" value="ECO:0007669"/>
    <property type="project" value="TreeGrafter"/>
</dbReference>
<evidence type="ECO:0000259" key="11">
    <source>
        <dbReference type="Pfam" id="PF04452"/>
    </source>
</evidence>
<keyword evidence="6" id="KW-0489">Methyltransferase</keyword>
<dbReference type="InterPro" id="IPR029028">
    <property type="entry name" value="Alpha/beta_knot_MTases"/>
</dbReference>
<comment type="similarity">
    <text evidence="2">Belongs to the RNA methyltransferase RsmE family.</text>
</comment>
<evidence type="ECO:0000256" key="10">
    <source>
        <dbReference type="ARBA" id="ARBA00047944"/>
    </source>
</evidence>
<keyword evidence="4" id="KW-0963">Cytoplasm</keyword>
<evidence type="ECO:0000256" key="8">
    <source>
        <dbReference type="ARBA" id="ARBA00022691"/>
    </source>
</evidence>
<dbReference type="InterPro" id="IPR029026">
    <property type="entry name" value="tRNA_m1G_MTases_N"/>
</dbReference>
<dbReference type="Pfam" id="PF04452">
    <property type="entry name" value="Methyltrans_RNA"/>
    <property type="match status" value="1"/>
</dbReference>
<evidence type="ECO:0000256" key="3">
    <source>
        <dbReference type="ARBA" id="ARBA00012328"/>
    </source>
</evidence>
<evidence type="ECO:0000256" key="7">
    <source>
        <dbReference type="ARBA" id="ARBA00022679"/>
    </source>
</evidence>
<dbReference type="GO" id="GO:0070475">
    <property type="term" value="P:rRNA base methylation"/>
    <property type="evidence" value="ECO:0007669"/>
    <property type="project" value="TreeGrafter"/>
</dbReference>
<dbReference type="EMBL" id="CAFBPM010000013">
    <property type="protein sequence ID" value="CAB5027458.1"/>
    <property type="molecule type" value="Genomic_DNA"/>
</dbReference>
<dbReference type="CDD" id="cd18084">
    <property type="entry name" value="RsmE-like"/>
    <property type="match status" value="1"/>
</dbReference>
<dbReference type="AlphaFoldDB" id="A0A6J7RFU0"/>
<name>A0A6J7RFU0_9ZZZZ</name>
<protein>
    <recommendedName>
        <fullName evidence="3">16S rRNA (uracil(1498)-N(3))-methyltransferase</fullName>
        <ecNumber evidence="3">2.1.1.193</ecNumber>
    </recommendedName>
</protein>
<feature type="domain" description="Ribosomal RNA small subunit methyltransferase E methyltransferase" evidence="11">
    <location>
        <begin position="80"/>
        <end position="223"/>
    </location>
</feature>
<evidence type="ECO:0000256" key="4">
    <source>
        <dbReference type="ARBA" id="ARBA00022490"/>
    </source>
</evidence>
<keyword evidence="5" id="KW-0698">rRNA processing</keyword>
<dbReference type="EC" id="2.1.1.193" evidence="3"/>
<evidence type="ECO:0000256" key="6">
    <source>
        <dbReference type="ARBA" id="ARBA00022603"/>
    </source>
</evidence>
<comment type="catalytic activity">
    <reaction evidence="10">
        <text>uridine(1498) in 16S rRNA + S-adenosyl-L-methionine = N(3)-methyluridine(1498) in 16S rRNA + S-adenosyl-L-homocysteine + H(+)</text>
        <dbReference type="Rhea" id="RHEA:42920"/>
        <dbReference type="Rhea" id="RHEA-COMP:10283"/>
        <dbReference type="Rhea" id="RHEA-COMP:10284"/>
        <dbReference type="ChEBI" id="CHEBI:15378"/>
        <dbReference type="ChEBI" id="CHEBI:57856"/>
        <dbReference type="ChEBI" id="CHEBI:59789"/>
        <dbReference type="ChEBI" id="CHEBI:65315"/>
        <dbReference type="ChEBI" id="CHEBI:74502"/>
        <dbReference type="EC" id="2.1.1.193"/>
    </reaction>
</comment>
<gene>
    <name evidence="13" type="ORF">UFOPK3164_00602</name>
    <name evidence="14" type="ORF">UFOPK3427_00364</name>
    <name evidence="15" type="ORF">UFOPK4112_01331</name>
</gene>
<evidence type="ECO:0000313" key="13">
    <source>
        <dbReference type="EMBL" id="CAB4823734.1"/>
    </source>
</evidence>
<dbReference type="PIRSF" id="PIRSF015601">
    <property type="entry name" value="MTase_slr0722"/>
    <property type="match status" value="1"/>
</dbReference>
<feature type="domain" description="Ribosomal RNA small subunit methyltransferase E PUA-like" evidence="12">
    <location>
        <begin position="26"/>
        <end position="55"/>
    </location>
</feature>
<comment type="subcellular location">
    <subcellularLocation>
        <location evidence="1">Cytoplasm</location>
    </subcellularLocation>
</comment>
<dbReference type="Gene3D" id="3.40.1280.10">
    <property type="match status" value="1"/>
</dbReference>
<evidence type="ECO:0000259" key="12">
    <source>
        <dbReference type="Pfam" id="PF20260"/>
    </source>
</evidence>
<dbReference type="InterPro" id="IPR046886">
    <property type="entry name" value="RsmE_MTase_dom"/>
</dbReference>
<evidence type="ECO:0000256" key="5">
    <source>
        <dbReference type="ARBA" id="ARBA00022552"/>
    </source>
</evidence>
<evidence type="ECO:0000313" key="15">
    <source>
        <dbReference type="EMBL" id="CAB5027458.1"/>
    </source>
</evidence>
<comment type="function">
    <text evidence="9">Specifically methylates the N3 position of the uracil ring of uridine 1498 (m3U1498) in 16S rRNA. Acts on the fully assembled 30S ribosomal subunit.</text>
</comment>
<evidence type="ECO:0000256" key="9">
    <source>
        <dbReference type="ARBA" id="ARBA00025699"/>
    </source>
</evidence>
<keyword evidence="8" id="KW-0949">S-adenosyl-L-methionine</keyword>
<dbReference type="SUPFAM" id="SSF88697">
    <property type="entry name" value="PUA domain-like"/>
    <property type="match status" value="1"/>
</dbReference>
<proteinExistence type="inferred from homology"/>
<sequence length="249" mass="26873">MGKSALLQRASAASQIFVDTVENIQISDDDAHHLFSVLRLRDDEYVVVVDGSGHWQMTSVKGRSLLPCGEIEFEQACVPQLTVGFAPLKGDRSEWAVAKLTELGIDRIVALESDHAAVRWEGGKGEKAINRWKRIANEACRQSRRVRLPTFEGPVSLDSLEGDACVALAVPGGQPLLQSTHTVLIGPEGGWSERELGKDFHHVTLSSQILRGETAAVSAGALLGGVREGTVSFMESEMPSATEKKTVSS</sequence>
<evidence type="ECO:0000256" key="2">
    <source>
        <dbReference type="ARBA" id="ARBA00005528"/>
    </source>
</evidence>